<sequence length="49" mass="4940">SHSSAAKALDEAGHSGSVTQSGTVINVVAAEHRSSKFLHDIILLVGALG</sequence>
<protein>
    <submittedName>
        <fullName evidence="1">Uncharacterized protein</fullName>
    </submittedName>
</protein>
<name>X1GRS4_9ZZZZ</name>
<proteinExistence type="predicted"/>
<feature type="non-terminal residue" evidence="1">
    <location>
        <position position="1"/>
    </location>
</feature>
<accession>X1GRS4</accession>
<dbReference type="AlphaFoldDB" id="X1GRS4"/>
<evidence type="ECO:0000313" key="1">
    <source>
        <dbReference type="EMBL" id="GAH35718.1"/>
    </source>
</evidence>
<dbReference type="EMBL" id="BARU01009336">
    <property type="protein sequence ID" value="GAH35718.1"/>
    <property type="molecule type" value="Genomic_DNA"/>
</dbReference>
<reference evidence="1" key="1">
    <citation type="journal article" date="2014" name="Front. Microbiol.">
        <title>High frequency of phylogenetically diverse reductive dehalogenase-homologous genes in deep subseafloor sedimentary metagenomes.</title>
        <authorList>
            <person name="Kawai M."/>
            <person name="Futagami T."/>
            <person name="Toyoda A."/>
            <person name="Takaki Y."/>
            <person name="Nishi S."/>
            <person name="Hori S."/>
            <person name="Arai W."/>
            <person name="Tsubouchi T."/>
            <person name="Morono Y."/>
            <person name="Uchiyama I."/>
            <person name="Ito T."/>
            <person name="Fujiyama A."/>
            <person name="Inagaki F."/>
            <person name="Takami H."/>
        </authorList>
    </citation>
    <scope>NUCLEOTIDE SEQUENCE</scope>
    <source>
        <strain evidence="1">Expedition CK06-06</strain>
    </source>
</reference>
<organism evidence="1">
    <name type="scientific">marine sediment metagenome</name>
    <dbReference type="NCBI Taxonomy" id="412755"/>
    <lineage>
        <taxon>unclassified sequences</taxon>
        <taxon>metagenomes</taxon>
        <taxon>ecological metagenomes</taxon>
    </lineage>
</organism>
<comment type="caution">
    <text evidence="1">The sequence shown here is derived from an EMBL/GenBank/DDBJ whole genome shotgun (WGS) entry which is preliminary data.</text>
</comment>
<gene>
    <name evidence="1" type="ORF">S03H2_18044</name>
</gene>